<reference evidence="1 2" key="1">
    <citation type="submission" date="2018-11" db="EMBL/GenBank/DDBJ databases">
        <authorList>
            <person name="Lopez-Roques C."/>
            <person name="Donnadieu C."/>
            <person name="Bouchez O."/>
            <person name="Klopp C."/>
            <person name="Cabau C."/>
            <person name="Zahm M."/>
        </authorList>
    </citation>
    <scope>NUCLEOTIDE SEQUENCE [LARGE SCALE GENOMIC DNA]</scope>
    <source>
        <strain evidence="1">RS831</strain>
        <tissue evidence="1">Whole body</tissue>
    </source>
</reference>
<organism evidence="1 2">
    <name type="scientific">Oryzias javanicus</name>
    <name type="common">Javanese ricefish</name>
    <name type="synonym">Aplocheilus javanicus</name>
    <dbReference type="NCBI Taxonomy" id="123683"/>
    <lineage>
        <taxon>Eukaryota</taxon>
        <taxon>Metazoa</taxon>
        <taxon>Chordata</taxon>
        <taxon>Craniata</taxon>
        <taxon>Vertebrata</taxon>
        <taxon>Euteleostomi</taxon>
        <taxon>Actinopterygii</taxon>
        <taxon>Neopterygii</taxon>
        <taxon>Teleostei</taxon>
        <taxon>Neoteleostei</taxon>
        <taxon>Acanthomorphata</taxon>
        <taxon>Ovalentaria</taxon>
        <taxon>Atherinomorphae</taxon>
        <taxon>Beloniformes</taxon>
        <taxon>Adrianichthyidae</taxon>
        <taxon>Oryziinae</taxon>
        <taxon>Oryzias</taxon>
    </lineage>
</organism>
<name>A0A437BY68_ORYJA</name>
<dbReference type="Gene3D" id="3.40.50.1820">
    <property type="entry name" value="alpha/beta hydrolase"/>
    <property type="match status" value="1"/>
</dbReference>
<reference evidence="1 2" key="2">
    <citation type="submission" date="2019-01" db="EMBL/GenBank/DDBJ databases">
        <title>A chromosome length genome reference of the Java medaka (oryzias javanicus).</title>
        <authorList>
            <person name="Herpin A."/>
            <person name="Takehana Y."/>
            <person name="Naruse K."/>
            <person name="Ansai S."/>
            <person name="Kawaguchi M."/>
        </authorList>
    </citation>
    <scope>NUCLEOTIDE SEQUENCE [LARGE SCALE GENOMIC DNA]</scope>
    <source>
        <strain evidence="1">RS831</strain>
        <tissue evidence="1">Whole body</tissue>
    </source>
</reference>
<protein>
    <recommendedName>
        <fullName evidence="3">Epoxide hydrolase N-terminal domain-containing protein</fullName>
    </recommendedName>
</protein>
<dbReference type="EMBL" id="ML136774">
    <property type="protein sequence ID" value="RVE55398.1"/>
    <property type="molecule type" value="Genomic_DNA"/>
</dbReference>
<accession>A0A437BY68</accession>
<dbReference type="InterPro" id="IPR029058">
    <property type="entry name" value="AB_hydrolase_fold"/>
</dbReference>
<dbReference type="Proteomes" id="UP000283210">
    <property type="component" value="Unassembled WGS sequence"/>
</dbReference>
<evidence type="ECO:0000313" key="1">
    <source>
        <dbReference type="EMBL" id="RVE55398.1"/>
    </source>
</evidence>
<proteinExistence type="predicted"/>
<keyword evidence="2" id="KW-1185">Reference proteome</keyword>
<dbReference type="AlphaFoldDB" id="A0A437BY68"/>
<dbReference type="SUPFAM" id="SSF53474">
    <property type="entry name" value="alpha/beta-Hydrolases"/>
    <property type="match status" value="1"/>
</dbReference>
<evidence type="ECO:0000313" key="2">
    <source>
        <dbReference type="Proteomes" id="UP000283210"/>
    </source>
</evidence>
<dbReference type="OrthoDB" id="408373at2759"/>
<evidence type="ECO:0008006" key="3">
    <source>
        <dbReference type="Google" id="ProtNLM"/>
    </source>
</evidence>
<sequence length="138" mass="15872">MDTPRCGVVHPFFYHMMVCGHNSPAETLVEHRLKATATFQWVIRESPPACLNDTSLGTHCYVRIKESGLRFHYVAAGERGKPLMLFLHGFPEFWFSWRYQLREFKSESGWWPLTCAATASLTYRSPLTVIASNTWSLT</sequence>
<gene>
    <name evidence="1" type="ORF">OJAV_G00236720</name>
</gene>